<organism evidence="1 2">
    <name type="scientific">Protopolystoma xenopodis</name>
    <dbReference type="NCBI Taxonomy" id="117903"/>
    <lineage>
        <taxon>Eukaryota</taxon>
        <taxon>Metazoa</taxon>
        <taxon>Spiralia</taxon>
        <taxon>Lophotrochozoa</taxon>
        <taxon>Platyhelminthes</taxon>
        <taxon>Monogenea</taxon>
        <taxon>Polyopisthocotylea</taxon>
        <taxon>Polystomatidea</taxon>
        <taxon>Polystomatidae</taxon>
        <taxon>Protopolystoma</taxon>
    </lineage>
</organism>
<accession>A0A448WHX4</accession>
<gene>
    <name evidence="1" type="ORF">PXEA_LOCUS5703</name>
</gene>
<comment type="caution">
    <text evidence="1">The sequence shown here is derived from an EMBL/GenBank/DDBJ whole genome shotgun (WGS) entry which is preliminary data.</text>
</comment>
<name>A0A448WHX4_9PLAT</name>
<dbReference type="AlphaFoldDB" id="A0A448WHX4"/>
<dbReference type="Proteomes" id="UP000784294">
    <property type="component" value="Unassembled WGS sequence"/>
</dbReference>
<proteinExistence type="predicted"/>
<evidence type="ECO:0000313" key="1">
    <source>
        <dbReference type="EMBL" id="VEL12263.1"/>
    </source>
</evidence>
<feature type="non-terminal residue" evidence="1">
    <location>
        <position position="1"/>
    </location>
</feature>
<keyword evidence="2" id="KW-1185">Reference proteome</keyword>
<protein>
    <submittedName>
        <fullName evidence="1">Uncharacterized protein</fullName>
    </submittedName>
</protein>
<dbReference type="EMBL" id="CAAALY010014244">
    <property type="protein sequence ID" value="VEL12263.1"/>
    <property type="molecule type" value="Genomic_DNA"/>
</dbReference>
<reference evidence="1" key="1">
    <citation type="submission" date="2018-11" db="EMBL/GenBank/DDBJ databases">
        <authorList>
            <consortium name="Pathogen Informatics"/>
        </authorList>
    </citation>
    <scope>NUCLEOTIDE SEQUENCE</scope>
</reference>
<evidence type="ECO:0000313" key="2">
    <source>
        <dbReference type="Proteomes" id="UP000784294"/>
    </source>
</evidence>
<sequence>MPRPHNLDIDCAGISALSHHSTSPSGRLQRIETQLAFARLALDHLVAWRRAHGSARLSSLSAEIGVKMSDFQDTFVPNDHSSSRWASGLSESRLSCYLLAPCLWTGWYALHTRSSRLFRWLSVYPIPQFSSIEHGTSPFRASSDQLHVYPKSCYPELPTNGNSRIPFVEPVDCNYIADLALADCPNEAFNYQLAPIHPQLALCVVRTLNGLCDLISRLQGVILIMEAHLLPESASTWLDKIGMDVYSFLSLPHTDIGDQIKLKSVHSEPVFPVISIASVPETVKSSSRHVSLSPDWKWLKLKARDTQSPPSGQNCAKHNSGTPAGLGFLTSTSPFACTPGCNLLNRRRQEFCPMPTAVGERVHTISPCPTVALPASATSSIPSSRQQLCLEVLQKAYSLLFGLHRSVMRLTASSPNHLDFCLAPTLTSASQTDRKLTW</sequence>